<proteinExistence type="predicted"/>
<feature type="compositionally biased region" description="Polar residues" evidence="1">
    <location>
        <begin position="15"/>
        <end position="24"/>
    </location>
</feature>
<feature type="non-terminal residue" evidence="2">
    <location>
        <position position="164"/>
    </location>
</feature>
<feature type="compositionally biased region" description="Acidic residues" evidence="1">
    <location>
        <begin position="83"/>
        <end position="94"/>
    </location>
</feature>
<reference evidence="3" key="1">
    <citation type="journal article" date="2019" name="Curr. Biol.">
        <title>Genome Sequence of Striga asiatica Provides Insight into the Evolution of Plant Parasitism.</title>
        <authorList>
            <person name="Yoshida S."/>
            <person name="Kim S."/>
            <person name="Wafula E.K."/>
            <person name="Tanskanen J."/>
            <person name="Kim Y.M."/>
            <person name="Honaas L."/>
            <person name="Yang Z."/>
            <person name="Spallek T."/>
            <person name="Conn C.E."/>
            <person name="Ichihashi Y."/>
            <person name="Cheong K."/>
            <person name="Cui S."/>
            <person name="Der J.P."/>
            <person name="Gundlach H."/>
            <person name="Jiao Y."/>
            <person name="Hori C."/>
            <person name="Ishida J.K."/>
            <person name="Kasahara H."/>
            <person name="Kiba T."/>
            <person name="Kim M.S."/>
            <person name="Koo N."/>
            <person name="Laohavisit A."/>
            <person name="Lee Y.H."/>
            <person name="Lumba S."/>
            <person name="McCourt P."/>
            <person name="Mortimer J.C."/>
            <person name="Mutuku J.M."/>
            <person name="Nomura T."/>
            <person name="Sasaki-Sekimoto Y."/>
            <person name="Seto Y."/>
            <person name="Wang Y."/>
            <person name="Wakatake T."/>
            <person name="Sakakibara H."/>
            <person name="Demura T."/>
            <person name="Yamaguchi S."/>
            <person name="Yoneyama K."/>
            <person name="Manabe R.I."/>
            <person name="Nelson D.C."/>
            <person name="Schulman A.H."/>
            <person name="Timko M.P."/>
            <person name="dePamphilis C.W."/>
            <person name="Choi D."/>
            <person name="Shirasu K."/>
        </authorList>
    </citation>
    <scope>NUCLEOTIDE SEQUENCE [LARGE SCALE GENOMIC DNA]</scope>
    <source>
        <strain evidence="3">cv. UVA1</strain>
    </source>
</reference>
<comment type="caution">
    <text evidence="2">The sequence shown here is derived from an EMBL/GenBank/DDBJ whole genome shotgun (WGS) entry which is preliminary data.</text>
</comment>
<feature type="region of interest" description="Disordered" evidence="1">
    <location>
        <begin position="1"/>
        <end position="38"/>
    </location>
</feature>
<organism evidence="2 3">
    <name type="scientific">Striga asiatica</name>
    <name type="common">Asiatic witchweed</name>
    <name type="synonym">Buchnera asiatica</name>
    <dbReference type="NCBI Taxonomy" id="4170"/>
    <lineage>
        <taxon>Eukaryota</taxon>
        <taxon>Viridiplantae</taxon>
        <taxon>Streptophyta</taxon>
        <taxon>Embryophyta</taxon>
        <taxon>Tracheophyta</taxon>
        <taxon>Spermatophyta</taxon>
        <taxon>Magnoliopsida</taxon>
        <taxon>eudicotyledons</taxon>
        <taxon>Gunneridae</taxon>
        <taxon>Pentapetalae</taxon>
        <taxon>asterids</taxon>
        <taxon>lamiids</taxon>
        <taxon>Lamiales</taxon>
        <taxon>Orobanchaceae</taxon>
        <taxon>Buchnereae</taxon>
        <taxon>Striga</taxon>
    </lineage>
</organism>
<dbReference type="Proteomes" id="UP000325081">
    <property type="component" value="Unassembled WGS sequence"/>
</dbReference>
<protein>
    <submittedName>
        <fullName evidence="2">RNA polymerase-associated protein RapA</fullName>
    </submittedName>
</protein>
<evidence type="ECO:0000313" key="2">
    <source>
        <dbReference type="EMBL" id="GER42283.1"/>
    </source>
</evidence>
<evidence type="ECO:0000256" key="1">
    <source>
        <dbReference type="SAM" id="MobiDB-lite"/>
    </source>
</evidence>
<dbReference type="AlphaFoldDB" id="A0A5A7QAL9"/>
<feature type="compositionally biased region" description="Low complexity" evidence="1">
    <location>
        <begin position="118"/>
        <end position="127"/>
    </location>
</feature>
<gene>
    <name evidence="2" type="ORF">STAS_19056</name>
</gene>
<dbReference type="EMBL" id="BKCP01006294">
    <property type="protein sequence ID" value="GER42283.1"/>
    <property type="molecule type" value="Genomic_DNA"/>
</dbReference>
<feature type="compositionally biased region" description="Polar residues" evidence="1">
    <location>
        <begin position="105"/>
        <end position="117"/>
    </location>
</feature>
<evidence type="ECO:0000313" key="3">
    <source>
        <dbReference type="Proteomes" id="UP000325081"/>
    </source>
</evidence>
<dbReference type="OrthoDB" id="1719291at2759"/>
<keyword evidence="3" id="KW-1185">Reference proteome</keyword>
<accession>A0A5A7QAL9</accession>
<sequence length="164" mass="17867">MEELNECHVTPTPPFHTSTTLLNSQKDKLHRKRVQRKNLEPKMLRILTKTASSMAKIGRSTPDARRDDVDLSAWELVSPSHSDDEDLYSFDGDDITSGGDDGDARSTSLGACTGNTGSACSTHSSSSGKMCKKLMVGMKWRFSERPGSSSSLQIVLVAEFQGAD</sequence>
<feature type="region of interest" description="Disordered" evidence="1">
    <location>
        <begin position="80"/>
        <end position="128"/>
    </location>
</feature>
<name>A0A5A7QAL9_STRAF</name>